<dbReference type="RefSeq" id="XP_066657338.1">
    <property type="nucleotide sequence ID" value="XM_066797010.1"/>
</dbReference>
<reference evidence="1 2" key="1">
    <citation type="submission" date="2024-04" db="EMBL/GenBank/DDBJ databases">
        <title>Phyllosticta paracitricarpa is synonymous to the EU quarantine fungus P. citricarpa based on phylogenomic analyses.</title>
        <authorList>
            <consortium name="Lawrence Berkeley National Laboratory"/>
            <person name="Van ingen-buijs V.A."/>
            <person name="Van westerhoven A.C."/>
            <person name="Haridas S."/>
            <person name="Skiadas P."/>
            <person name="Martin F."/>
            <person name="Groenewald J.Z."/>
            <person name="Crous P.W."/>
            <person name="Seidl M.F."/>
        </authorList>
    </citation>
    <scope>NUCLEOTIDE SEQUENCE [LARGE SCALE GENOMIC DNA]</scope>
    <source>
        <strain evidence="1 2">CPC 17464</strain>
    </source>
</reference>
<gene>
    <name evidence="1" type="ORF">J3D65DRAFT_550831</name>
</gene>
<keyword evidence="2" id="KW-1185">Reference proteome</keyword>
<dbReference type="Proteomes" id="UP001360953">
    <property type="component" value="Unassembled WGS sequence"/>
</dbReference>
<dbReference type="GeneID" id="92029916"/>
<accession>A0ABR1LXZ8</accession>
<dbReference type="EMBL" id="JBBPEH010000004">
    <property type="protein sequence ID" value="KAK7540067.1"/>
    <property type="molecule type" value="Genomic_DNA"/>
</dbReference>
<organism evidence="1 2">
    <name type="scientific">Phyllosticta citribraziliensis</name>
    <dbReference type="NCBI Taxonomy" id="989973"/>
    <lineage>
        <taxon>Eukaryota</taxon>
        <taxon>Fungi</taxon>
        <taxon>Dikarya</taxon>
        <taxon>Ascomycota</taxon>
        <taxon>Pezizomycotina</taxon>
        <taxon>Dothideomycetes</taxon>
        <taxon>Dothideomycetes incertae sedis</taxon>
        <taxon>Botryosphaeriales</taxon>
        <taxon>Phyllostictaceae</taxon>
        <taxon>Phyllosticta</taxon>
    </lineage>
</organism>
<evidence type="ECO:0000313" key="2">
    <source>
        <dbReference type="Proteomes" id="UP001360953"/>
    </source>
</evidence>
<sequence length="49" mass="5426">NTTYIYTNTSSLTMGKGIDMGLVVLSNNLLDSRLETLNIGDSNLVYDRE</sequence>
<protein>
    <submittedName>
        <fullName evidence="1">Uncharacterized protein</fullName>
    </submittedName>
</protein>
<name>A0ABR1LXZ8_9PEZI</name>
<proteinExistence type="predicted"/>
<feature type="non-terminal residue" evidence="1">
    <location>
        <position position="1"/>
    </location>
</feature>
<evidence type="ECO:0000313" key="1">
    <source>
        <dbReference type="EMBL" id="KAK7540067.1"/>
    </source>
</evidence>
<comment type="caution">
    <text evidence="1">The sequence shown here is derived from an EMBL/GenBank/DDBJ whole genome shotgun (WGS) entry which is preliminary data.</text>
</comment>